<feature type="compositionally biased region" description="Low complexity" evidence="1">
    <location>
        <begin position="99"/>
        <end position="111"/>
    </location>
</feature>
<proteinExistence type="predicted"/>
<dbReference type="AlphaFoldDB" id="A0A6A3C941"/>
<dbReference type="Proteomes" id="UP000436088">
    <property type="component" value="Unassembled WGS sequence"/>
</dbReference>
<dbReference type="EMBL" id="VEPZ02000402">
    <property type="protein sequence ID" value="KAE8725775.1"/>
    <property type="molecule type" value="Genomic_DNA"/>
</dbReference>
<feature type="region of interest" description="Disordered" evidence="1">
    <location>
        <begin position="66"/>
        <end position="157"/>
    </location>
</feature>
<reference evidence="2" key="1">
    <citation type="submission" date="2019-09" db="EMBL/GenBank/DDBJ databases">
        <title>Draft genome information of white flower Hibiscus syriacus.</title>
        <authorList>
            <person name="Kim Y.-M."/>
        </authorList>
    </citation>
    <scope>NUCLEOTIDE SEQUENCE [LARGE SCALE GENOMIC DNA]</scope>
    <source>
        <strain evidence="2">YM2019G1</strain>
    </source>
</reference>
<evidence type="ECO:0000256" key="1">
    <source>
        <dbReference type="SAM" id="MobiDB-lite"/>
    </source>
</evidence>
<organism evidence="2 3">
    <name type="scientific">Hibiscus syriacus</name>
    <name type="common">Rose of Sharon</name>
    <dbReference type="NCBI Taxonomy" id="106335"/>
    <lineage>
        <taxon>Eukaryota</taxon>
        <taxon>Viridiplantae</taxon>
        <taxon>Streptophyta</taxon>
        <taxon>Embryophyta</taxon>
        <taxon>Tracheophyta</taxon>
        <taxon>Spermatophyta</taxon>
        <taxon>Magnoliopsida</taxon>
        <taxon>eudicotyledons</taxon>
        <taxon>Gunneridae</taxon>
        <taxon>Pentapetalae</taxon>
        <taxon>rosids</taxon>
        <taxon>malvids</taxon>
        <taxon>Malvales</taxon>
        <taxon>Malvaceae</taxon>
        <taxon>Malvoideae</taxon>
        <taxon>Hibiscus</taxon>
    </lineage>
</organism>
<evidence type="ECO:0000313" key="3">
    <source>
        <dbReference type="Proteomes" id="UP000436088"/>
    </source>
</evidence>
<accession>A0A6A3C941</accession>
<protein>
    <submittedName>
        <fullName evidence="2">RING-H2 group F2A isoform 2</fullName>
    </submittedName>
</protein>
<gene>
    <name evidence="2" type="ORF">F3Y22_tig00008145pilonHSYRG00025</name>
</gene>
<evidence type="ECO:0000313" key="2">
    <source>
        <dbReference type="EMBL" id="KAE8725775.1"/>
    </source>
</evidence>
<feature type="compositionally biased region" description="Polar residues" evidence="1">
    <location>
        <begin position="142"/>
        <end position="157"/>
    </location>
</feature>
<comment type="caution">
    <text evidence="2">The sequence shown here is derived from an EMBL/GenBank/DDBJ whole genome shotgun (WGS) entry which is preliminary data.</text>
</comment>
<keyword evidence="3" id="KW-1185">Reference proteome</keyword>
<name>A0A6A3C941_HIBSY</name>
<sequence>MEETQKLDSHMTSAATFVKWGIQDASDDSCSICLDEFYSSDPSTLPVGVNDPELEERIIQHFAAAAAAMGRTHRTGRREGQRRSSTNGRPHVLVLSHPTTQQSDSGSSTQTKIAREAEAPAVIMARPSSQLPSQEEMPPFPSRQNTLASRTTVIPVN</sequence>